<dbReference type="AlphaFoldDB" id="A0ABD3HAQ7"/>
<evidence type="ECO:0000313" key="1">
    <source>
        <dbReference type="EMBL" id="KAL3687584.1"/>
    </source>
</evidence>
<evidence type="ECO:0000313" key="2">
    <source>
        <dbReference type="Proteomes" id="UP001633002"/>
    </source>
</evidence>
<proteinExistence type="predicted"/>
<dbReference type="Proteomes" id="UP001633002">
    <property type="component" value="Unassembled WGS sequence"/>
</dbReference>
<sequence>MARPKIKAVKNKGEKEKKTDVNVDEMLNKILAERAKFDQLTGELIFTAKELVAIGANSLEYLSYCYPLGLSMIVQVPVSKILALTPLYGCRPFNESHMYEILMNIRTKTAVIPQVANLLPVQIKKNVDPDGKASVTEIKLRLTTQDMLREAIANPEVWFYAVSGQHSAYAQKFLQGLAEVPDSVKENNKMRWSRILDGKAKLLISARYLTLVTNRTFCLVLNPHS</sequence>
<comment type="caution">
    <text evidence="1">The sequence shown here is derived from an EMBL/GenBank/DDBJ whole genome shotgun (WGS) entry which is preliminary data.</text>
</comment>
<protein>
    <submittedName>
        <fullName evidence="1">Uncharacterized protein</fullName>
    </submittedName>
</protein>
<dbReference type="EMBL" id="JBJQOH010000004">
    <property type="protein sequence ID" value="KAL3687584.1"/>
    <property type="molecule type" value="Genomic_DNA"/>
</dbReference>
<accession>A0ABD3HAQ7</accession>
<gene>
    <name evidence="1" type="ORF">R1sor_013893</name>
</gene>
<keyword evidence="2" id="KW-1185">Reference proteome</keyword>
<reference evidence="1 2" key="1">
    <citation type="submission" date="2024-09" db="EMBL/GenBank/DDBJ databases">
        <title>Chromosome-scale assembly of Riccia sorocarpa.</title>
        <authorList>
            <person name="Paukszto L."/>
        </authorList>
    </citation>
    <scope>NUCLEOTIDE SEQUENCE [LARGE SCALE GENOMIC DNA]</scope>
    <source>
        <strain evidence="1">LP-2024</strain>
        <tissue evidence="1">Aerial parts of the thallus</tissue>
    </source>
</reference>
<name>A0ABD3HAQ7_9MARC</name>
<organism evidence="1 2">
    <name type="scientific">Riccia sorocarpa</name>
    <dbReference type="NCBI Taxonomy" id="122646"/>
    <lineage>
        <taxon>Eukaryota</taxon>
        <taxon>Viridiplantae</taxon>
        <taxon>Streptophyta</taxon>
        <taxon>Embryophyta</taxon>
        <taxon>Marchantiophyta</taxon>
        <taxon>Marchantiopsida</taxon>
        <taxon>Marchantiidae</taxon>
        <taxon>Marchantiales</taxon>
        <taxon>Ricciaceae</taxon>
        <taxon>Riccia</taxon>
    </lineage>
</organism>